<evidence type="ECO:0000256" key="2">
    <source>
        <dbReference type="ARBA" id="ARBA00009477"/>
    </source>
</evidence>
<dbReference type="GO" id="GO:0046677">
    <property type="term" value="P:response to antibiotic"/>
    <property type="evidence" value="ECO:0007669"/>
    <property type="project" value="TreeGrafter"/>
</dbReference>
<feature type="domain" description="Multidrug resistance protein MdtA-like alpha-helical hairpin" evidence="4">
    <location>
        <begin position="105"/>
        <end position="174"/>
    </location>
</feature>
<organism evidence="8 9">
    <name type="scientific">Xanthobacter tagetidis</name>
    <dbReference type="NCBI Taxonomy" id="60216"/>
    <lineage>
        <taxon>Bacteria</taxon>
        <taxon>Pseudomonadati</taxon>
        <taxon>Pseudomonadota</taxon>
        <taxon>Alphaproteobacteria</taxon>
        <taxon>Hyphomicrobiales</taxon>
        <taxon>Xanthobacteraceae</taxon>
        <taxon>Xanthobacter</taxon>
    </lineage>
</organism>
<reference evidence="8 9" key="1">
    <citation type="submission" date="2018-10" db="EMBL/GenBank/DDBJ databases">
        <title>Xanthobacter tagetidis genome sequencing and assembly.</title>
        <authorList>
            <person name="Maclea K.S."/>
            <person name="Goen A.E."/>
            <person name="Fatima S.A."/>
        </authorList>
    </citation>
    <scope>NUCLEOTIDE SEQUENCE [LARGE SCALE GENOMIC DNA]</scope>
    <source>
        <strain evidence="8 9">ATCC 700314</strain>
    </source>
</reference>
<feature type="compositionally biased region" description="Low complexity" evidence="3">
    <location>
        <begin position="407"/>
        <end position="419"/>
    </location>
</feature>
<proteinExistence type="inferred from homology"/>
<comment type="caution">
    <text evidence="8">The sequence shown here is derived from an EMBL/GenBank/DDBJ whole genome shotgun (WGS) entry which is preliminary data.</text>
</comment>
<dbReference type="SUPFAM" id="SSF111369">
    <property type="entry name" value="HlyD-like secretion proteins"/>
    <property type="match status" value="1"/>
</dbReference>
<dbReference type="OrthoDB" id="9816569at2"/>
<name>A0A3L7AGS1_9HYPH</name>
<dbReference type="Gene3D" id="2.40.50.100">
    <property type="match status" value="1"/>
</dbReference>
<dbReference type="EMBL" id="RCTF01000005">
    <property type="protein sequence ID" value="RLP79579.1"/>
    <property type="molecule type" value="Genomic_DNA"/>
</dbReference>
<gene>
    <name evidence="8" type="ORF">D9R14_07915</name>
</gene>
<dbReference type="InterPro" id="IPR058627">
    <property type="entry name" value="MdtA-like_C"/>
</dbReference>
<sequence>MVGGIRVSGLRRGGIAVSAALALAACEEKNTYVAPPPPKVTVAPVLQEPVTRFLELTGNTASINSVQLNARVQGFLTSINYQDGQLAKKGSVLFVIEQDQYKASLDQAKATLAANQALQVQAEAEYNRQAQLAKQDFASQATLDQARAKRDQSVANVANAEAAVQTAQINLGYTQVTAPFDGLVTAHQQDVGALVGYSGPTQLASIVQVDPIYVWFSLSEQQVLNIKEHLAKTGRTLMSVERRIGDIPVEIGLQTEQGFPHKGKLDYIAPQVDPNLGTLTVRGIFDNKDMALLPGLFARVRLPLGEAAQTILVPDAAIGHNQLGAYVLTVNTDNVVAQTSITTGQLQANGLRSVESGLKVGDRVIISGLQRAVPGSKIDPEAGKIVGIPPTPAAGKPAGVPDAIGGAAKPAAPAATTPAAPTPAAPAPKN</sequence>
<evidence type="ECO:0000313" key="9">
    <source>
        <dbReference type="Proteomes" id="UP000269692"/>
    </source>
</evidence>
<dbReference type="Proteomes" id="UP000269692">
    <property type="component" value="Unassembled WGS sequence"/>
</dbReference>
<feature type="domain" description="Multidrug resistance protein MdtA-like C-terminal permuted SH3" evidence="7">
    <location>
        <begin position="310"/>
        <end position="371"/>
    </location>
</feature>
<evidence type="ECO:0000259" key="5">
    <source>
        <dbReference type="Pfam" id="PF25917"/>
    </source>
</evidence>
<feature type="domain" description="Multidrug resistance protein MdtA-like barrel-sandwich hybrid" evidence="5">
    <location>
        <begin position="64"/>
        <end position="202"/>
    </location>
</feature>
<dbReference type="GO" id="GO:0022857">
    <property type="term" value="F:transmembrane transporter activity"/>
    <property type="evidence" value="ECO:0007669"/>
    <property type="project" value="InterPro"/>
</dbReference>
<evidence type="ECO:0000256" key="3">
    <source>
        <dbReference type="SAM" id="MobiDB-lite"/>
    </source>
</evidence>
<dbReference type="FunFam" id="2.40.420.20:FF:000001">
    <property type="entry name" value="Efflux RND transporter periplasmic adaptor subunit"/>
    <property type="match status" value="1"/>
</dbReference>
<evidence type="ECO:0000256" key="1">
    <source>
        <dbReference type="ARBA" id="ARBA00004196"/>
    </source>
</evidence>
<protein>
    <submittedName>
        <fullName evidence="8">Efflux RND transporter periplasmic adaptor subunit</fullName>
    </submittedName>
</protein>
<dbReference type="NCBIfam" id="TIGR01730">
    <property type="entry name" value="RND_mfp"/>
    <property type="match status" value="1"/>
</dbReference>
<dbReference type="AlphaFoldDB" id="A0A3L7AGS1"/>
<dbReference type="Pfam" id="PF25917">
    <property type="entry name" value="BSH_RND"/>
    <property type="match status" value="1"/>
</dbReference>
<dbReference type="InterPro" id="IPR058626">
    <property type="entry name" value="MdtA-like_b-barrel"/>
</dbReference>
<dbReference type="Pfam" id="PF25944">
    <property type="entry name" value="Beta-barrel_RND"/>
    <property type="match status" value="1"/>
</dbReference>
<evidence type="ECO:0000259" key="4">
    <source>
        <dbReference type="Pfam" id="PF25876"/>
    </source>
</evidence>
<accession>A0A3L7AGS1</accession>
<feature type="compositionally biased region" description="Pro residues" evidence="3">
    <location>
        <begin position="420"/>
        <end position="430"/>
    </location>
</feature>
<dbReference type="Gene3D" id="2.40.420.20">
    <property type="match status" value="1"/>
</dbReference>
<dbReference type="PANTHER" id="PTHR30158:SF24">
    <property type="entry name" value="HLYD FAMILY SECRETION PROTEIN"/>
    <property type="match status" value="1"/>
</dbReference>
<evidence type="ECO:0000259" key="6">
    <source>
        <dbReference type="Pfam" id="PF25944"/>
    </source>
</evidence>
<dbReference type="PANTHER" id="PTHR30158">
    <property type="entry name" value="ACRA/E-RELATED COMPONENT OF DRUG EFFLUX TRANSPORTER"/>
    <property type="match status" value="1"/>
</dbReference>
<comment type="similarity">
    <text evidence="2">Belongs to the membrane fusion protein (MFP) (TC 8.A.1) family.</text>
</comment>
<keyword evidence="9" id="KW-1185">Reference proteome</keyword>
<evidence type="ECO:0000259" key="7">
    <source>
        <dbReference type="Pfam" id="PF25967"/>
    </source>
</evidence>
<comment type="subcellular location">
    <subcellularLocation>
        <location evidence="1">Cell envelope</location>
    </subcellularLocation>
</comment>
<feature type="region of interest" description="Disordered" evidence="3">
    <location>
        <begin position="388"/>
        <end position="430"/>
    </location>
</feature>
<dbReference type="GO" id="GO:0030313">
    <property type="term" value="C:cell envelope"/>
    <property type="evidence" value="ECO:0007669"/>
    <property type="project" value="UniProtKB-SubCell"/>
</dbReference>
<dbReference type="InterPro" id="IPR058625">
    <property type="entry name" value="MdtA-like_BSH"/>
</dbReference>
<dbReference type="InterPro" id="IPR058624">
    <property type="entry name" value="MdtA-like_HH"/>
</dbReference>
<dbReference type="GO" id="GO:0005886">
    <property type="term" value="C:plasma membrane"/>
    <property type="evidence" value="ECO:0007669"/>
    <property type="project" value="TreeGrafter"/>
</dbReference>
<feature type="domain" description="Multidrug resistance protein MdtA-like beta-barrel" evidence="6">
    <location>
        <begin position="211"/>
        <end position="305"/>
    </location>
</feature>
<dbReference type="Gene3D" id="1.10.287.470">
    <property type="entry name" value="Helix hairpin bin"/>
    <property type="match status" value="1"/>
</dbReference>
<dbReference type="PROSITE" id="PS51257">
    <property type="entry name" value="PROKAR_LIPOPROTEIN"/>
    <property type="match status" value="1"/>
</dbReference>
<dbReference type="Pfam" id="PF25876">
    <property type="entry name" value="HH_MFP_RND"/>
    <property type="match status" value="1"/>
</dbReference>
<dbReference type="Gene3D" id="2.40.30.170">
    <property type="match status" value="1"/>
</dbReference>
<dbReference type="RefSeq" id="WP_121622789.1">
    <property type="nucleotide sequence ID" value="NZ_JACIIW010000001.1"/>
</dbReference>
<evidence type="ECO:0000313" key="8">
    <source>
        <dbReference type="EMBL" id="RLP79579.1"/>
    </source>
</evidence>
<dbReference type="InterPro" id="IPR006143">
    <property type="entry name" value="RND_pump_MFP"/>
</dbReference>
<dbReference type="Pfam" id="PF25967">
    <property type="entry name" value="RND-MFP_C"/>
    <property type="match status" value="1"/>
</dbReference>